<feature type="compositionally biased region" description="Polar residues" evidence="1">
    <location>
        <begin position="61"/>
        <end position="74"/>
    </location>
</feature>
<keyword evidence="3" id="KW-1185">Reference proteome</keyword>
<organism evidence="2 3">
    <name type="scientific">Lophiotrema nucula</name>
    <dbReference type="NCBI Taxonomy" id="690887"/>
    <lineage>
        <taxon>Eukaryota</taxon>
        <taxon>Fungi</taxon>
        <taxon>Dikarya</taxon>
        <taxon>Ascomycota</taxon>
        <taxon>Pezizomycotina</taxon>
        <taxon>Dothideomycetes</taxon>
        <taxon>Pleosporomycetidae</taxon>
        <taxon>Pleosporales</taxon>
        <taxon>Lophiotremataceae</taxon>
        <taxon>Lophiotrema</taxon>
    </lineage>
</organism>
<feature type="compositionally biased region" description="Basic and acidic residues" evidence="1">
    <location>
        <begin position="325"/>
        <end position="348"/>
    </location>
</feature>
<feature type="region of interest" description="Disordered" evidence="1">
    <location>
        <begin position="548"/>
        <end position="576"/>
    </location>
</feature>
<feature type="region of interest" description="Disordered" evidence="1">
    <location>
        <begin position="270"/>
        <end position="305"/>
    </location>
</feature>
<gene>
    <name evidence="2" type="ORF">BDV96DRAFT_40518</name>
</gene>
<feature type="region of interest" description="Disordered" evidence="1">
    <location>
        <begin position="496"/>
        <end position="529"/>
    </location>
</feature>
<protein>
    <submittedName>
        <fullName evidence="2">Uncharacterized protein</fullName>
    </submittedName>
</protein>
<name>A0A6A5Z9A5_9PLEO</name>
<evidence type="ECO:0000313" key="3">
    <source>
        <dbReference type="Proteomes" id="UP000799770"/>
    </source>
</evidence>
<feature type="region of interest" description="Disordered" evidence="1">
    <location>
        <begin position="318"/>
        <end position="348"/>
    </location>
</feature>
<dbReference type="AlphaFoldDB" id="A0A6A5Z9A5"/>
<dbReference type="EMBL" id="ML977321">
    <property type="protein sequence ID" value="KAF2116030.1"/>
    <property type="molecule type" value="Genomic_DNA"/>
</dbReference>
<feature type="region of interest" description="Disordered" evidence="1">
    <location>
        <begin position="613"/>
        <end position="681"/>
    </location>
</feature>
<proteinExistence type="predicted"/>
<evidence type="ECO:0000313" key="2">
    <source>
        <dbReference type="EMBL" id="KAF2116030.1"/>
    </source>
</evidence>
<accession>A0A6A5Z9A5</accession>
<feature type="region of interest" description="Disordered" evidence="1">
    <location>
        <begin position="416"/>
        <end position="435"/>
    </location>
</feature>
<sequence>MFRESSLCGNSVRIASRDISHETLSLIQQGGLCSLARPIAVMESTGEPVTGNRKRREVSMLSNDSGYSTGSALSQPEGCRRASGTYTTKVAYAAPEIPLSAPSEVDDARTLSAYSNDSGYYSTSSGQLKMPPRYNSDDVAIDQQFAPKFYRSTTRGSRPFTAHEDLTARTFETHASVCFECRTINGARNAHHHFCNAGKRHAERVESLFYMTERGDVMSWNSAVRVEVPSDLIEFGKLLKSIGDSAFVVARASRTKAKFPSASIRRAVTFSEDSGPRETPSRILRLSDASEDDEDPPARGSLYESDVKALRRFEKQRSTVVIRSGGKEQDDPTTRKTTDARRRQEQSDRLLAEKLAREEESRQARIELSPHEIKESMLADDRTAERLLGEASTLKSTWIEKQQGSRREFQMRQLTATQEESRQGRSELLDSSETARLRAETTALERGKAEEIQATHTMNRLRRLSISSDSSSGFRSHSSLLGGKLKPVKFSCLVPAQRRSRSPHSHVSEHSSRQVSSLLDQPQRPKQLPKSGYICQELEELGVRGFVSSPELPSHAQGTERSDANGDAESDTSEMHTLPRSVNRLLETAIFGVKQLLLQELVDYALPEAMDGVESSSSSEVLPTSRSIVQSGNRKRVRGDGRDPGEEPDSDDPTDDDNDRPKKRNGKGPSGGPSRRLKCPFYQRQPEKYTKAACRGEGFADMAKLKWVFPRYWTTTVKSASVA</sequence>
<feature type="region of interest" description="Disordered" evidence="1">
    <location>
        <begin position="61"/>
        <end position="80"/>
    </location>
</feature>
<feature type="compositionally biased region" description="Acidic residues" evidence="1">
    <location>
        <begin position="646"/>
        <end position="658"/>
    </location>
</feature>
<dbReference type="Proteomes" id="UP000799770">
    <property type="component" value="Unassembled WGS sequence"/>
</dbReference>
<feature type="compositionally biased region" description="Polar residues" evidence="1">
    <location>
        <begin position="622"/>
        <end position="632"/>
    </location>
</feature>
<reference evidence="2" key="1">
    <citation type="journal article" date="2020" name="Stud. Mycol.">
        <title>101 Dothideomycetes genomes: a test case for predicting lifestyles and emergence of pathogens.</title>
        <authorList>
            <person name="Haridas S."/>
            <person name="Albert R."/>
            <person name="Binder M."/>
            <person name="Bloem J."/>
            <person name="Labutti K."/>
            <person name="Salamov A."/>
            <person name="Andreopoulos B."/>
            <person name="Baker S."/>
            <person name="Barry K."/>
            <person name="Bills G."/>
            <person name="Bluhm B."/>
            <person name="Cannon C."/>
            <person name="Castanera R."/>
            <person name="Culley D."/>
            <person name="Daum C."/>
            <person name="Ezra D."/>
            <person name="Gonzalez J."/>
            <person name="Henrissat B."/>
            <person name="Kuo A."/>
            <person name="Liang C."/>
            <person name="Lipzen A."/>
            <person name="Lutzoni F."/>
            <person name="Magnuson J."/>
            <person name="Mondo S."/>
            <person name="Nolan M."/>
            <person name="Ohm R."/>
            <person name="Pangilinan J."/>
            <person name="Park H.-J."/>
            <person name="Ramirez L."/>
            <person name="Alfaro M."/>
            <person name="Sun H."/>
            <person name="Tritt A."/>
            <person name="Yoshinaga Y."/>
            <person name="Zwiers L.-H."/>
            <person name="Turgeon B."/>
            <person name="Goodwin S."/>
            <person name="Spatafora J."/>
            <person name="Crous P."/>
            <person name="Grigoriev I."/>
        </authorList>
    </citation>
    <scope>NUCLEOTIDE SEQUENCE</scope>
    <source>
        <strain evidence="2">CBS 627.86</strain>
    </source>
</reference>
<dbReference type="PANTHER" id="PTHR38166:SF1">
    <property type="entry name" value="C2H2-TYPE DOMAIN-CONTAINING PROTEIN"/>
    <property type="match status" value="1"/>
</dbReference>
<evidence type="ECO:0000256" key="1">
    <source>
        <dbReference type="SAM" id="MobiDB-lite"/>
    </source>
</evidence>
<feature type="compositionally biased region" description="Basic and acidic residues" evidence="1">
    <location>
        <begin position="419"/>
        <end position="435"/>
    </location>
</feature>
<dbReference type="PANTHER" id="PTHR38166">
    <property type="entry name" value="C2H2-TYPE DOMAIN-CONTAINING PROTEIN-RELATED"/>
    <property type="match status" value="1"/>
</dbReference>